<reference evidence="1" key="1">
    <citation type="submission" date="2021-03" db="EMBL/GenBank/DDBJ databases">
        <title>Evolutionary innovations through gain and loss of genes in the ectomycorrhizal Boletales.</title>
        <authorList>
            <person name="Wu G."/>
            <person name="Miyauchi S."/>
            <person name="Morin E."/>
            <person name="Yang Z.-L."/>
            <person name="Xu J."/>
            <person name="Martin F.M."/>
        </authorList>
    </citation>
    <scope>NUCLEOTIDE SEQUENCE</scope>
    <source>
        <strain evidence="1">BR01</strain>
    </source>
</reference>
<dbReference type="EMBL" id="JAGFBS010000032">
    <property type="protein sequence ID" value="KAG6371776.1"/>
    <property type="molecule type" value="Genomic_DNA"/>
</dbReference>
<protein>
    <submittedName>
        <fullName evidence="1">Uncharacterized protein</fullName>
    </submittedName>
</protein>
<gene>
    <name evidence="1" type="ORF">JVT61DRAFT_9131</name>
</gene>
<dbReference type="Proteomes" id="UP000683000">
    <property type="component" value="Unassembled WGS sequence"/>
</dbReference>
<proteinExistence type="predicted"/>
<evidence type="ECO:0000313" key="2">
    <source>
        <dbReference type="Proteomes" id="UP000683000"/>
    </source>
</evidence>
<keyword evidence="2" id="KW-1185">Reference proteome</keyword>
<name>A0A8I3A5E8_9AGAM</name>
<organism evidence="1 2">
    <name type="scientific">Boletus reticuloceps</name>
    <dbReference type="NCBI Taxonomy" id="495285"/>
    <lineage>
        <taxon>Eukaryota</taxon>
        <taxon>Fungi</taxon>
        <taxon>Dikarya</taxon>
        <taxon>Basidiomycota</taxon>
        <taxon>Agaricomycotina</taxon>
        <taxon>Agaricomycetes</taxon>
        <taxon>Agaricomycetidae</taxon>
        <taxon>Boletales</taxon>
        <taxon>Boletineae</taxon>
        <taxon>Boletaceae</taxon>
        <taxon>Boletoideae</taxon>
        <taxon>Boletus</taxon>
    </lineage>
</organism>
<dbReference type="OrthoDB" id="3270319at2759"/>
<evidence type="ECO:0000313" key="1">
    <source>
        <dbReference type="EMBL" id="KAG6371776.1"/>
    </source>
</evidence>
<dbReference type="AlphaFoldDB" id="A0A8I3A5E8"/>
<sequence length="184" mass="20483">MTSDLCTDGRPGRPRATGGVTPVYTSVALIQIICDQRPLHRWASGTPTSRLCNAPKFSSTYFLCGQLSLTFNLQNFYIEFRRGLLHPHMNPSQGNKWTAPVSLDEWKNKSASTKMDILAQLVAYHLAHDNAPPITLAEDGKTLIFPSVEEDANAVSRKHDSDRIIVFSLFPSSNEPLVQVSSYY</sequence>
<comment type="caution">
    <text evidence="1">The sequence shown here is derived from an EMBL/GenBank/DDBJ whole genome shotgun (WGS) entry which is preliminary data.</text>
</comment>
<accession>A0A8I3A5E8</accession>